<feature type="domain" description="ABC transporter" evidence="5">
    <location>
        <begin position="27"/>
        <end position="267"/>
    </location>
</feature>
<comment type="caution">
    <text evidence="6">The sequence shown here is derived from an EMBL/GenBank/DDBJ whole genome shotgun (WGS) entry which is preliminary data.</text>
</comment>
<evidence type="ECO:0000313" key="6">
    <source>
        <dbReference type="EMBL" id="KYZ76752.1"/>
    </source>
</evidence>
<comment type="similarity">
    <text evidence="1">Belongs to the ABC transporter superfamily.</text>
</comment>
<reference evidence="6 7" key="1">
    <citation type="submission" date="2016-02" db="EMBL/GenBank/DDBJ databases">
        <title>Anaerosporomusa subterraneum gen. nov., sp. nov., a spore-forming obligate anaerobe isolated from saprolite.</title>
        <authorList>
            <person name="Choi J.K."/>
            <person name="Shah M."/>
            <person name="Yee N."/>
        </authorList>
    </citation>
    <scope>NUCLEOTIDE SEQUENCE [LARGE SCALE GENOMIC DNA]</scope>
    <source>
        <strain evidence="6 7">RU4</strain>
    </source>
</reference>
<dbReference type="Proteomes" id="UP000076268">
    <property type="component" value="Unassembled WGS sequence"/>
</dbReference>
<dbReference type="InterPro" id="IPR017871">
    <property type="entry name" value="ABC_transporter-like_CS"/>
</dbReference>
<dbReference type="PANTHER" id="PTHR43776:SF7">
    <property type="entry name" value="D,D-DIPEPTIDE TRANSPORT ATP-BINDING PROTEIN DDPF-RELATED"/>
    <property type="match status" value="1"/>
</dbReference>
<keyword evidence="4 6" id="KW-0067">ATP-binding</keyword>
<gene>
    <name evidence="6" type="ORF">AXX12_10090</name>
</gene>
<dbReference type="InterPro" id="IPR003439">
    <property type="entry name" value="ABC_transporter-like_ATP-bd"/>
</dbReference>
<accession>A0A154BS11</accession>
<evidence type="ECO:0000256" key="1">
    <source>
        <dbReference type="ARBA" id="ARBA00005417"/>
    </source>
</evidence>
<keyword evidence="2" id="KW-0813">Transport</keyword>
<evidence type="ECO:0000256" key="4">
    <source>
        <dbReference type="ARBA" id="ARBA00022840"/>
    </source>
</evidence>
<dbReference type="PROSITE" id="PS50893">
    <property type="entry name" value="ABC_TRANSPORTER_2"/>
    <property type="match status" value="1"/>
</dbReference>
<evidence type="ECO:0000256" key="3">
    <source>
        <dbReference type="ARBA" id="ARBA00022741"/>
    </source>
</evidence>
<dbReference type="CDD" id="cd03257">
    <property type="entry name" value="ABC_NikE_OppD_transporters"/>
    <property type="match status" value="1"/>
</dbReference>
<proteinExistence type="inferred from homology"/>
<dbReference type="NCBIfam" id="TIGR01727">
    <property type="entry name" value="oligo_HPY"/>
    <property type="match status" value="1"/>
</dbReference>
<evidence type="ECO:0000313" key="7">
    <source>
        <dbReference type="Proteomes" id="UP000076268"/>
    </source>
</evidence>
<organism evidence="6 7">
    <name type="scientific">Anaerosporomusa subterranea</name>
    <dbReference type="NCBI Taxonomy" id="1794912"/>
    <lineage>
        <taxon>Bacteria</taxon>
        <taxon>Bacillati</taxon>
        <taxon>Bacillota</taxon>
        <taxon>Negativicutes</taxon>
        <taxon>Acetonemataceae</taxon>
        <taxon>Anaerosporomusa</taxon>
    </lineage>
</organism>
<dbReference type="STRING" id="1794912.AXX12_10090"/>
<dbReference type="GO" id="GO:0005524">
    <property type="term" value="F:ATP binding"/>
    <property type="evidence" value="ECO:0007669"/>
    <property type="project" value="UniProtKB-KW"/>
</dbReference>
<dbReference type="GO" id="GO:0055085">
    <property type="term" value="P:transmembrane transport"/>
    <property type="evidence" value="ECO:0007669"/>
    <property type="project" value="UniProtKB-ARBA"/>
</dbReference>
<evidence type="ECO:0000259" key="5">
    <source>
        <dbReference type="PROSITE" id="PS50893"/>
    </source>
</evidence>
<dbReference type="Pfam" id="PF08352">
    <property type="entry name" value="oligo_HPY"/>
    <property type="match status" value="1"/>
</dbReference>
<dbReference type="InterPro" id="IPR027417">
    <property type="entry name" value="P-loop_NTPase"/>
</dbReference>
<dbReference type="PROSITE" id="PS00211">
    <property type="entry name" value="ABC_TRANSPORTER_1"/>
    <property type="match status" value="1"/>
</dbReference>
<dbReference type="FunFam" id="3.40.50.300:FF:000016">
    <property type="entry name" value="Oligopeptide ABC transporter ATP-binding component"/>
    <property type="match status" value="1"/>
</dbReference>
<dbReference type="GO" id="GO:0016887">
    <property type="term" value="F:ATP hydrolysis activity"/>
    <property type="evidence" value="ECO:0007669"/>
    <property type="project" value="InterPro"/>
</dbReference>
<dbReference type="InterPro" id="IPR050319">
    <property type="entry name" value="ABC_transp_ATP-bind"/>
</dbReference>
<dbReference type="Pfam" id="PF00005">
    <property type="entry name" value="ABC_tran"/>
    <property type="match status" value="1"/>
</dbReference>
<evidence type="ECO:0000256" key="2">
    <source>
        <dbReference type="ARBA" id="ARBA00022448"/>
    </source>
</evidence>
<sequence length="334" mass="37523">MTKPLLEVNNLTQRFALSKGIWQELRLEGGRLVRRSRHVHAVNDVSFTVGRGEVFSIVGESGCGKSTTARTIIKLIEPRSGQIVYDGEDITAYDAKQMLPFRRRMQMVFQNPYASLNPRHTIRRILTEPMLFHKLAVDRREADDKAMLLLDKVGLRQEQADRFPHQFSGGQRQRISIARALALSPEFVIADEPVSALDVSIQAQILNLMMDLREEFNLSYLFIAHDLAVVKHISDRIAVMYLGKIVEMGPKQELFARPLHPYTQGLFASVPKLGGKSLQETSLSGDVPATPTELPIGCHFHARCPYTRPICHEQAPMMKDSGSGHYAACHILEG</sequence>
<name>A0A154BS11_ANASB</name>
<keyword evidence="7" id="KW-1185">Reference proteome</keyword>
<dbReference type="SUPFAM" id="SSF52540">
    <property type="entry name" value="P-loop containing nucleoside triphosphate hydrolases"/>
    <property type="match status" value="1"/>
</dbReference>
<dbReference type="PANTHER" id="PTHR43776">
    <property type="entry name" value="TRANSPORT ATP-BINDING PROTEIN"/>
    <property type="match status" value="1"/>
</dbReference>
<dbReference type="AlphaFoldDB" id="A0A154BS11"/>
<dbReference type="SMART" id="SM00382">
    <property type="entry name" value="AAA"/>
    <property type="match status" value="1"/>
</dbReference>
<dbReference type="OrthoDB" id="9779287at2"/>
<dbReference type="Gene3D" id="3.40.50.300">
    <property type="entry name" value="P-loop containing nucleotide triphosphate hydrolases"/>
    <property type="match status" value="1"/>
</dbReference>
<dbReference type="GO" id="GO:0015833">
    <property type="term" value="P:peptide transport"/>
    <property type="evidence" value="ECO:0007669"/>
    <property type="project" value="InterPro"/>
</dbReference>
<dbReference type="InterPro" id="IPR003593">
    <property type="entry name" value="AAA+_ATPase"/>
</dbReference>
<keyword evidence="3" id="KW-0547">Nucleotide-binding</keyword>
<dbReference type="RefSeq" id="WP_066242751.1">
    <property type="nucleotide sequence ID" value="NZ_LSGP01000017.1"/>
</dbReference>
<dbReference type="EMBL" id="LSGP01000017">
    <property type="protein sequence ID" value="KYZ76752.1"/>
    <property type="molecule type" value="Genomic_DNA"/>
</dbReference>
<dbReference type="InterPro" id="IPR013563">
    <property type="entry name" value="Oligopep_ABC_C"/>
</dbReference>
<protein>
    <submittedName>
        <fullName evidence="6">ABC transporter ATP-binding protein</fullName>
    </submittedName>
</protein>